<dbReference type="Gene3D" id="3.30.40.10">
    <property type="entry name" value="Zinc/RING finger domain, C3HC4 (zinc finger)"/>
    <property type="match status" value="1"/>
</dbReference>
<dbReference type="SMART" id="SM00504">
    <property type="entry name" value="Ubox"/>
    <property type="match status" value="1"/>
</dbReference>
<dbReference type="GO" id="GO:0006511">
    <property type="term" value="P:ubiquitin-dependent protein catabolic process"/>
    <property type="evidence" value="ECO:0007669"/>
    <property type="project" value="InterPro"/>
</dbReference>
<dbReference type="GO" id="GO:0000209">
    <property type="term" value="P:protein polyubiquitination"/>
    <property type="evidence" value="ECO:0007669"/>
    <property type="project" value="TreeGrafter"/>
</dbReference>
<comment type="pathway">
    <text evidence="3">Protein modification; protein ubiquitination.</text>
</comment>
<dbReference type="Pfam" id="PF04564">
    <property type="entry name" value="U-box"/>
    <property type="match status" value="1"/>
</dbReference>
<evidence type="ECO:0000256" key="2">
    <source>
        <dbReference type="ARBA" id="ARBA00004496"/>
    </source>
</evidence>
<dbReference type="Proteomes" id="UP000185944">
    <property type="component" value="Unassembled WGS sequence"/>
</dbReference>
<dbReference type="OrthoDB" id="20295at2759"/>
<evidence type="ECO:0000256" key="3">
    <source>
        <dbReference type="ARBA" id="ARBA00004906"/>
    </source>
</evidence>
<evidence type="ECO:0000256" key="4">
    <source>
        <dbReference type="ARBA" id="ARBA00007434"/>
    </source>
</evidence>
<dbReference type="STRING" id="1805483.A0A177EC09"/>
<dbReference type="InterPro" id="IPR013083">
    <property type="entry name" value="Znf_RING/FYVE/PHD"/>
</dbReference>
<keyword evidence="8" id="KW-0539">Nucleus</keyword>
<gene>
    <name evidence="10" type="ORF">NEDG_00626</name>
</gene>
<dbReference type="GO" id="GO:0000151">
    <property type="term" value="C:ubiquitin ligase complex"/>
    <property type="evidence" value="ECO:0007669"/>
    <property type="project" value="InterPro"/>
</dbReference>
<feature type="domain" description="U-box" evidence="9">
    <location>
        <begin position="773"/>
        <end position="847"/>
    </location>
</feature>
<dbReference type="SUPFAM" id="SSF57850">
    <property type="entry name" value="RING/U-box"/>
    <property type="match status" value="1"/>
</dbReference>
<dbReference type="PROSITE" id="PS51698">
    <property type="entry name" value="U_BOX"/>
    <property type="match status" value="1"/>
</dbReference>
<keyword evidence="6" id="KW-0808">Transferase</keyword>
<comment type="subcellular location">
    <subcellularLocation>
        <location evidence="2">Cytoplasm</location>
    </subcellularLocation>
    <subcellularLocation>
        <location evidence="1">Nucleus</location>
    </subcellularLocation>
</comment>
<dbReference type="PANTHER" id="PTHR13931">
    <property type="entry name" value="UBIQUITINATION FACTOR E4"/>
    <property type="match status" value="1"/>
</dbReference>
<dbReference type="RefSeq" id="XP_067544141.1">
    <property type="nucleotide sequence ID" value="XM_067688044.1"/>
</dbReference>
<dbReference type="InterPro" id="IPR045132">
    <property type="entry name" value="UBE4"/>
</dbReference>
<evidence type="ECO:0000259" key="9">
    <source>
        <dbReference type="PROSITE" id="PS51698"/>
    </source>
</evidence>
<sequence length="848" mass="97452">MIEDALRDGAILTDERFIRCLQKEETVSKAVKELLKVFRKIEEKKLFLSDEVTEMLVRYTALVVLEPSTFFAVEENKNFVFFLLAKENSGGLSFFTLLSTYGDDDSFDKILLITVYILGNITTTGITNMKNAVGHIQTIRALASIPGAVEVFRKRSVWGMPAQEFDGAEKHMRRHFNLLDHQTLPFFRAAMESFPKYNQKVCYDFVQKQPQEVKALKEVFKTSMNRIADEMYLLIKALILKDAEVKQRFTEYVFYTYEANKERRKATYNEASVVNDGYAINLSNVLAKFMLPVVHDRQKALDMPMSFVQRCSQVDFTSFDTISGHVEPNKPEQEIPEKFVTTLFYGKLLINLISYLPLGERLKEEGETLTRLKQHLGYLERRGSPKAAQAKLEVEIVSSRIHYLTSIWGNSEAVNNESEFSVFCIAFIQHIMKGDEFAQMPVVFIEGVLMLVLGSTQEEVYIENSRTKISDERVTIRYTTFCAKLLAHPKINVNYKQLAVQVILVYTHYLPWIPELALSLINFYIEVQTTIRQTHERMEERYRLTLIFSALLKTFQYSHQIKHLFLEELASPKEGHLDLKTSFLLHLISFLADSQERVFEELKKTARIEKILDTAPEDEKEELLTGLEQAIEIANLYTTVVSSTEPFVQTLLVQVPKVFLSSMVLPQFVSMLNSSLISLAGNKAKDLVVRSKDRCTFRAKNHLAARLQMYIALKYPIFAKAVVQDNGMFKPELFKKAVEICVMRRTLTQGETAQCTLFLQRVENVQVQEEQIDFPEEFIDPLTFAPMCNPVILKTSNTRVDRATATMILLNDPIDPFTREPLTATDIIDDPELKDRISAFIHQHKATQ</sequence>
<dbReference type="GeneID" id="93646976"/>
<evidence type="ECO:0000313" key="11">
    <source>
        <dbReference type="Proteomes" id="UP000185944"/>
    </source>
</evidence>
<evidence type="ECO:0000256" key="7">
    <source>
        <dbReference type="ARBA" id="ARBA00022786"/>
    </source>
</evidence>
<comment type="similarity">
    <text evidence="4">Belongs to the ubiquitin conjugation factor E4 family.</text>
</comment>
<dbReference type="PANTHER" id="PTHR13931:SF2">
    <property type="entry name" value="UBIQUITIN CONJUGATION FACTOR E4 B"/>
    <property type="match status" value="1"/>
</dbReference>
<organism evidence="10 11">
    <name type="scientific">Nematocida displodere</name>
    <dbReference type="NCBI Taxonomy" id="1805483"/>
    <lineage>
        <taxon>Eukaryota</taxon>
        <taxon>Fungi</taxon>
        <taxon>Fungi incertae sedis</taxon>
        <taxon>Microsporidia</taxon>
        <taxon>Nematocida</taxon>
    </lineage>
</organism>
<keyword evidence="11" id="KW-1185">Reference proteome</keyword>
<evidence type="ECO:0000313" key="10">
    <source>
        <dbReference type="EMBL" id="OAG29493.1"/>
    </source>
</evidence>
<evidence type="ECO:0000256" key="6">
    <source>
        <dbReference type="ARBA" id="ARBA00022679"/>
    </source>
</evidence>
<dbReference type="AlphaFoldDB" id="A0A177EC09"/>
<dbReference type="GO" id="GO:0005737">
    <property type="term" value="C:cytoplasm"/>
    <property type="evidence" value="ECO:0007669"/>
    <property type="project" value="UniProtKB-SubCell"/>
</dbReference>
<dbReference type="EMBL" id="LTDL01000040">
    <property type="protein sequence ID" value="OAG29493.1"/>
    <property type="molecule type" value="Genomic_DNA"/>
</dbReference>
<dbReference type="UniPathway" id="UPA00143"/>
<dbReference type="GO" id="GO:0036503">
    <property type="term" value="P:ERAD pathway"/>
    <property type="evidence" value="ECO:0007669"/>
    <property type="project" value="InterPro"/>
</dbReference>
<dbReference type="VEuPathDB" id="MicrosporidiaDB:NEDG_00626"/>
<reference evidence="10 11" key="1">
    <citation type="submission" date="2016-02" db="EMBL/GenBank/DDBJ databases">
        <title>Discovery of a natural microsporidian pathogen with a broad tissue tropism in Caenorhabditis elegans.</title>
        <authorList>
            <person name="Luallen R.J."/>
            <person name="Reinke A.W."/>
            <person name="Tong L."/>
            <person name="Botts M.R."/>
            <person name="Felix M.-A."/>
            <person name="Troemel E.R."/>
        </authorList>
    </citation>
    <scope>NUCLEOTIDE SEQUENCE [LARGE SCALE GENOMIC DNA]</scope>
    <source>
        <strain evidence="10 11">JUm2807</strain>
    </source>
</reference>
<dbReference type="GO" id="GO:0034450">
    <property type="term" value="F:ubiquitin-ubiquitin ligase activity"/>
    <property type="evidence" value="ECO:0007669"/>
    <property type="project" value="InterPro"/>
</dbReference>
<dbReference type="Pfam" id="PF10408">
    <property type="entry name" value="Ufd2P_core"/>
    <property type="match status" value="1"/>
</dbReference>
<protein>
    <submittedName>
        <fullName evidence="10">Ubiquitin conjugation factor E4 B</fullName>
    </submittedName>
</protein>
<dbReference type="InterPro" id="IPR003613">
    <property type="entry name" value="Ubox_domain"/>
</dbReference>
<name>A0A177EC09_9MICR</name>
<keyword evidence="5" id="KW-0963">Cytoplasm</keyword>
<dbReference type="GO" id="GO:0005634">
    <property type="term" value="C:nucleus"/>
    <property type="evidence" value="ECO:0007669"/>
    <property type="project" value="UniProtKB-SubCell"/>
</dbReference>
<keyword evidence="7" id="KW-0833">Ubl conjugation pathway</keyword>
<accession>A0A177EC09</accession>
<dbReference type="InterPro" id="IPR019474">
    <property type="entry name" value="Ub_conjug_fac_E4_core"/>
</dbReference>
<evidence type="ECO:0000256" key="5">
    <source>
        <dbReference type="ARBA" id="ARBA00022490"/>
    </source>
</evidence>
<evidence type="ECO:0000256" key="1">
    <source>
        <dbReference type="ARBA" id="ARBA00004123"/>
    </source>
</evidence>
<proteinExistence type="inferred from homology"/>
<comment type="caution">
    <text evidence="10">The sequence shown here is derived from an EMBL/GenBank/DDBJ whole genome shotgun (WGS) entry which is preliminary data.</text>
</comment>
<evidence type="ECO:0000256" key="8">
    <source>
        <dbReference type="ARBA" id="ARBA00023242"/>
    </source>
</evidence>